<dbReference type="RefSeq" id="WP_122977607.1">
    <property type="nucleotide sequence ID" value="NZ_BOMX01000162.1"/>
</dbReference>
<dbReference type="AlphaFoldDB" id="A0A561WKX1"/>
<feature type="compositionally biased region" description="Acidic residues" evidence="1">
    <location>
        <begin position="292"/>
        <end position="301"/>
    </location>
</feature>
<dbReference type="OrthoDB" id="9781345at2"/>
<feature type="region of interest" description="Disordered" evidence="1">
    <location>
        <begin position="291"/>
        <end position="315"/>
    </location>
</feature>
<evidence type="ECO:0000313" key="2">
    <source>
        <dbReference type="EMBL" id="TWG24512.1"/>
    </source>
</evidence>
<comment type="caution">
    <text evidence="2">The sequence shown here is derived from an EMBL/GenBank/DDBJ whole genome shotgun (WGS) entry which is preliminary data.</text>
</comment>
<protein>
    <submittedName>
        <fullName evidence="2">Leucine rich repeat (LRR) protein</fullName>
    </submittedName>
</protein>
<dbReference type="InterPro" id="IPR032675">
    <property type="entry name" value="LRR_dom_sf"/>
</dbReference>
<dbReference type="NCBIfam" id="NF038076">
    <property type="entry name" value="fam_STM4015"/>
    <property type="match status" value="1"/>
</dbReference>
<organism evidence="2 3">
    <name type="scientific">Actinoplanes teichomyceticus</name>
    <dbReference type="NCBI Taxonomy" id="1867"/>
    <lineage>
        <taxon>Bacteria</taxon>
        <taxon>Bacillati</taxon>
        <taxon>Actinomycetota</taxon>
        <taxon>Actinomycetes</taxon>
        <taxon>Micromonosporales</taxon>
        <taxon>Micromonosporaceae</taxon>
        <taxon>Actinoplanes</taxon>
    </lineage>
</organism>
<dbReference type="EMBL" id="VIWY01000002">
    <property type="protein sequence ID" value="TWG24512.1"/>
    <property type="molecule type" value="Genomic_DNA"/>
</dbReference>
<proteinExistence type="predicted"/>
<gene>
    <name evidence="2" type="ORF">FHX34_1021072</name>
</gene>
<dbReference type="Gene3D" id="3.80.10.10">
    <property type="entry name" value="Ribonuclease Inhibitor"/>
    <property type="match status" value="1"/>
</dbReference>
<evidence type="ECO:0000313" key="3">
    <source>
        <dbReference type="Proteomes" id="UP000320239"/>
    </source>
</evidence>
<dbReference type="Proteomes" id="UP000320239">
    <property type="component" value="Unassembled WGS sequence"/>
</dbReference>
<dbReference type="InterPro" id="IPR047722">
    <property type="entry name" value="STM4015-like"/>
</dbReference>
<reference evidence="2 3" key="1">
    <citation type="submission" date="2019-06" db="EMBL/GenBank/DDBJ databases">
        <title>Sequencing the genomes of 1000 actinobacteria strains.</title>
        <authorList>
            <person name="Klenk H.-P."/>
        </authorList>
    </citation>
    <scope>NUCLEOTIDE SEQUENCE [LARGE SCALE GENOMIC DNA]</scope>
    <source>
        <strain evidence="2 3">DSM 43866</strain>
    </source>
</reference>
<sequence>MTFSSGTGSFDGRRVVDYPQDTTGPVAWRVSHVGYDGSVDIKLCEEFRAKFEAFVTDLGPAVESLVIGSWGYAAFAPAPVAQICAAAPRLPRLRSLFLGDIGAEECEISWMKVGDVSPLLTAYPRLETLQVRGGEDFRFAAPVRHDSLRRLVVQSGGLGADFAGAVLASRLPALTDLELWLGVADYGGRVTLDVLRPLLDGELFPNLRRLGLRNAEFADDIAAALAGAPVVQRLESLDLSMGTLGDAGAAALLAGQPLTHLRELNLRFHYMSEQTAAAVVAALPGVRVDVGDPQEPDEYDSGGEHFSERYTAVAE</sequence>
<accession>A0A561WKX1</accession>
<keyword evidence="3" id="KW-1185">Reference proteome</keyword>
<evidence type="ECO:0000256" key="1">
    <source>
        <dbReference type="SAM" id="MobiDB-lite"/>
    </source>
</evidence>
<dbReference type="Pfam" id="PF13516">
    <property type="entry name" value="LRR_6"/>
    <property type="match status" value="1"/>
</dbReference>
<dbReference type="SUPFAM" id="SSF52047">
    <property type="entry name" value="RNI-like"/>
    <property type="match status" value="1"/>
</dbReference>
<name>A0A561WKX1_ACTTI</name>
<dbReference type="InterPro" id="IPR001611">
    <property type="entry name" value="Leu-rich_rpt"/>
</dbReference>